<dbReference type="RefSeq" id="WP_147782043.1">
    <property type="nucleotide sequence ID" value="NZ_VRMG01000003.1"/>
</dbReference>
<feature type="domain" description="NADP-dependent oxidoreductase" evidence="1">
    <location>
        <begin position="22"/>
        <end position="305"/>
    </location>
</feature>
<dbReference type="GO" id="GO:0005829">
    <property type="term" value="C:cytosol"/>
    <property type="evidence" value="ECO:0007669"/>
    <property type="project" value="TreeGrafter"/>
</dbReference>
<keyword evidence="3" id="KW-1185">Reference proteome</keyword>
<dbReference type="GO" id="GO:0016491">
    <property type="term" value="F:oxidoreductase activity"/>
    <property type="evidence" value="ECO:0007669"/>
    <property type="project" value="InterPro"/>
</dbReference>
<dbReference type="EMBL" id="VRMG01000003">
    <property type="protein sequence ID" value="TXN32496.1"/>
    <property type="molecule type" value="Genomic_DNA"/>
</dbReference>
<accession>A0A5C8UWP7</accession>
<proteinExistence type="predicted"/>
<dbReference type="AlphaFoldDB" id="A0A5C8UWP7"/>
<dbReference type="Pfam" id="PF00248">
    <property type="entry name" value="Aldo_ket_red"/>
    <property type="match status" value="1"/>
</dbReference>
<dbReference type="PANTHER" id="PTHR42686">
    <property type="entry name" value="GH17980P-RELATED"/>
    <property type="match status" value="1"/>
</dbReference>
<dbReference type="InterPro" id="IPR020471">
    <property type="entry name" value="AKR"/>
</dbReference>
<organism evidence="2 3">
    <name type="scientific">Lacisediminihabitans profunda</name>
    <dbReference type="NCBI Taxonomy" id="2594790"/>
    <lineage>
        <taxon>Bacteria</taxon>
        <taxon>Bacillati</taxon>
        <taxon>Actinomycetota</taxon>
        <taxon>Actinomycetes</taxon>
        <taxon>Micrococcales</taxon>
        <taxon>Microbacteriaceae</taxon>
        <taxon>Lacisediminihabitans</taxon>
    </lineage>
</organism>
<reference evidence="2 3" key="1">
    <citation type="submission" date="2019-08" db="EMBL/GenBank/DDBJ databases">
        <title>Bacterial whole genome sequence for Glaciihabitans sp. CHu50b-6-2.</title>
        <authorList>
            <person name="Jin L."/>
        </authorList>
    </citation>
    <scope>NUCLEOTIDE SEQUENCE [LARGE SCALE GENOMIC DNA]</scope>
    <source>
        <strain evidence="2 3">CHu50b-6-2</strain>
    </source>
</reference>
<evidence type="ECO:0000259" key="1">
    <source>
        <dbReference type="Pfam" id="PF00248"/>
    </source>
</evidence>
<dbReference type="Proteomes" id="UP000321379">
    <property type="component" value="Unassembled WGS sequence"/>
</dbReference>
<sequence>MTPGIEWSPRVLGDDGPSVSALSLGTSAWKDAIAAGRDPRTVLDRVLAGGTAPQLTTIDTSNNYGQGLSETIIGTAIRGTPPEGVLIASKLDCDPETGDFSADRMWRSLEQSLERLGVDRLPLLHLHDPNELTYREAFATGGPCEALIRMRREGLVDRIGVSGAWAPMLVQYAATGLFDAVVTHNRFTLVDRSAEVLLRVCAEQGVAVFNAAPYGSAPLAKWPAPVDRYAYVPAHPELAASVEAMGRVAQAAGVPLGAAALQFSLRDIRVTSTIVGINTLDQLEQTLDWATRPVPDELWPQLEALVPPAYTWQEAPGLSSWDDLPPELWTHLIA</sequence>
<gene>
    <name evidence="2" type="ORF">FVP33_02515</name>
</gene>
<dbReference type="CDD" id="cd19090">
    <property type="entry name" value="AKR_AKR15A-like"/>
    <property type="match status" value="1"/>
</dbReference>
<name>A0A5C8UWP7_9MICO</name>
<evidence type="ECO:0000313" key="2">
    <source>
        <dbReference type="EMBL" id="TXN32496.1"/>
    </source>
</evidence>
<dbReference type="InterPro" id="IPR023210">
    <property type="entry name" value="NADP_OxRdtase_dom"/>
</dbReference>
<dbReference type="SUPFAM" id="SSF51430">
    <property type="entry name" value="NAD(P)-linked oxidoreductase"/>
    <property type="match status" value="1"/>
</dbReference>
<comment type="caution">
    <text evidence="2">The sequence shown here is derived from an EMBL/GenBank/DDBJ whole genome shotgun (WGS) entry which is preliminary data.</text>
</comment>
<dbReference type="InterPro" id="IPR036812">
    <property type="entry name" value="NAD(P)_OxRdtase_dom_sf"/>
</dbReference>
<dbReference type="Gene3D" id="3.20.20.100">
    <property type="entry name" value="NADP-dependent oxidoreductase domain"/>
    <property type="match status" value="1"/>
</dbReference>
<protein>
    <submittedName>
        <fullName evidence="2">Aldo/keto reductase</fullName>
    </submittedName>
</protein>
<evidence type="ECO:0000313" key="3">
    <source>
        <dbReference type="Proteomes" id="UP000321379"/>
    </source>
</evidence>
<dbReference type="PANTHER" id="PTHR42686:SF1">
    <property type="entry name" value="GH17980P-RELATED"/>
    <property type="match status" value="1"/>
</dbReference>